<dbReference type="Pfam" id="PF12796">
    <property type="entry name" value="Ank_2"/>
    <property type="match status" value="1"/>
</dbReference>
<dbReference type="KEGG" id="cvn:111126913"/>
<gene>
    <name evidence="5" type="primary">LOC111126913</name>
</gene>
<dbReference type="SMART" id="SM00248">
    <property type="entry name" value="ANK"/>
    <property type="match status" value="4"/>
</dbReference>
<keyword evidence="4" id="KW-1185">Reference proteome</keyword>
<dbReference type="GeneID" id="111126913"/>
<proteinExistence type="predicted"/>
<feature type="repeat" description="ANK" evidence="3">
    <location>
        <begin position="106"/>
        <end position="138"/>
    </location>
</feature>
<reference evidence="5" key="1">
    <citation type="submission" date="2025-08" db="UniProtKB">
        <authorList>
            <consortium name="RefSeq"/>
        </authorList>
    </citation>
    <scope>IDENTIFICATION</scope>
    <source>
        <tissue evidence="5">Whole sample</tissue>
    </source>
</reference>
<name>A0A8B8DIY1_CRAVI</name>
<dbReference type="PANTHER" id="PTHR24198">
    <property type="entry name" value="ANKYRIN REPEAT AND PROTEIN KINASE DOMAIN-CONTAINING PROTEIN"/>
    <property type="match status" value="1"/>
</dbReference>
<evidence type="ECO:0000256" key="3">
    <source>
        <dbReference type="PROSITE-ProRule" id="PRU00023"/>
    </source>
</evidence>
<dbReference type="InterPro" id="IPR002110">
    <property type="entry name" value="Ankyrin_rpt"/>
</dbReference>
<evidence type="ECO:0000256" key="1">
    <source>
        <dbReference type="ARBA" id="ARBA00022737"/>
    </source>
</evidence>
<dbReference type="PROSITE" id="PS50297">
    <property type="entry name" value="ANK_REP_REGION"/>
    <property type="match status" value="2"/>
</dbReference>
<dbReference type="RefSeq" id="XP_022327554.1">
    <property type="nucleotide sequence ID" value="XM_022471846.1"/>
</dbReference>
<evidence type="ECO:0000313" key="4">
    <source>
        <dbReference type="Proteomes" id="UP000694844"/>
    </source>
</evidence>
<sequence length="219" mass="24534">MEVKNYSERDLVKFVNNGDYTSVKKHLKGGADPNVYDEEGNPLLFLPIINGDDQMMDILLSFDTCNINIRSYDLRTPLLIAVELDDLEFVKSLIKSGANIDCTDGSGKTPLLLALEEGRFEIAEYLLKRGCNVNAVDGLGQSALHFVANGSHSHCIRMVDKILKNGFNLEENNEWIPAASVKSRTIGRKTKIPKVMRSFSMRVKNFPSFRKPKPNTPQT</sequence>
<dbReference type="PROSITE" id="PS50088">
    <property type="entry name" value="ANK_REPEAT"/>
    <property type="match status" value="3"/>
</dbReference>
<evidence type="ECO:0000313" key="5">
    <source>
        <dbReference type="RefSeq" id="XP_022327554.1"/>
    </source>
</evidence>
<dbReference type="PANTHER" id="PTHR24198:SF165">
    <property type="entry name" value="ANKYRIN REPEAT-CONTAINING PROTEIN-RELATED"/>
    <property type="match status" value="1"/>
</dbReference>
<keyword evidence="2 3" id="KW-0040">ANK repeat</keyword>
<organism evidence="4 5">
    <name type="scientific">Crassostrea virginica</name>
    <name type="common">Eastern oyster</name>
    <dbReference type="NCBI Taxonomy" id="6565"/>
    <lineage>
        <taxon>Eukaryota</taxon>
        <taxon>Metazoa</taxon>
        <taxon>Spiralia</taxon>
        <taxon>Lophotrochozoa</taxon>
        <taxon>Mollusca</taxon>
        <taxon>Bivalvia</taxon>
        <taxon>Autobranchia</taxon>
        <taxon>Pteriomorphia</taxon>
        <taxon>Ostreida</taxon>
        <taxon>Ostreoidea</taxon>
        <taxon>Ostreidae</taxon>
        <taxon>Crassostrea</taxon>
    </lineage>
</organism>
<accession>A0A8B8DIY1</accession>
<protein>
    <submittedName>
        <fullName evidence="5">Ankyrin repeat and protein kinase domain-containing protein 1-like</fullName>
    </submittedName>
</protein>
<keyword evidence="1" id="KW-0677">Repeat</keyword>
<dbReference type="InterPro" id="IPR036770">
    <property type="entry name" value="Ankyrin_rpt-contain_sf"/>
</dbReference>
<dbReference type="SUPFAM" id="SSF48403">
    <property type="entry name" value="Ankyrin repeat"/>
    <property type="match status" value="1"/>
</dbReference>
<evidence type="ECO:0000256" key="2">
    <source>
        <dbReference type="ARBA" id="ARBA00023043"/>
    </source>
</evidence>
<dbReference type="Gene3D" id="1.25.40.20">
    <property type="entry name" value="Ankyrin repeat-containing domain"/>
    <property type="match status" value="1"/>
</dbReference>
<dbReference type="OrthoDB" id="6074395at2759"/>
<feature type="repeat" description="ANK" evidence="3">
    <location>
        <begin position="73"/>
        <end position="105"/>
    </location>
</feature>
<dbReference type="Proteomes" id="UP000694844">
    <property type="component" value="Chromosome 3"/>
</dbReference>
<feature type="repeat" description="ANK" evidence="3">
    <location>
        <begin position="139"/>
        <end position="174"/>
    </location>
</feature>
<dbReference type="AlphaFoldDB" id="A0A8B8DIY1"/>